<name>A0A1C6SE98_9ACTN</name>
<proteinExistence type="predicted"/>
<dbReference type="AlphaFoldDB" id="A0A1C6SE98"/>
<organism evidence="1 2">
    <name type="scientific">Micromonospora pallida</name>
    <dbReference type="NCBI Taxonomy" id="145854"/>
    <lineage>
        <taxon>Bacteria</taxon>
        <taxon>Bacillati</taxon>
        <taxon>Actinomycetota</taxon>
        <taxon>Actinomycetes</taxon>
        <taxon>Micromonosporales</taxon>
        <taxon>Micromonosporaceae</taxon>
        <taxon>Micromonospora</taxon>
    </lineage>
</organism>
<dbReference type="SUPFAM" id="SSF52540">
    <property type="entry name" value="P-loop containing nucleoside triphosphate hydrolases"/>
    <property type="match status" value="1"/>
</dbReference>
<evidence type="ECO:0000313" key="2">
    <source>
        <dbReference type="Proteomes" id="UP000198959"/>
    </source>
</evidence>
<reference evidence="2" key="1">
    <citation type="submission" date="2016-06" db="EMBL/GenBank/DDBJ databases">
        <authorList>
            <person name="Varghese N."/>
            <person name="Submissions Spin"/>
        </authorList>
    </citation>
    <scope>NUCLEOTIDE SEQUENCE [LARGE SCALE GENOMIC DNA]</scope>
    <source>
        <strain evidence="2">DSM 43817</strain>
    </source>
</reference>
<dbReference type="STRING" id="145854.GA0074692_2399"/>
<protein>
    <recommendedName>
        <fullName evidence="3">Dynamin family protein</fullName>
    </recommendedName>
</protein>
<dbReference type="Proteomes" id="UP000198959">
    <property type="component" value="Unassembled WGS sequence"/>
</dbReference>
<dbReference type="InterPro" id="IPR027417">
    <property type="entry name" value="P-loop_NTPase"/>
</dbReference>
<gene>
    <name evidence="1" type="ORF">GA0074692_2399</name>
</gene>
<sequence length="487" mass="52907">MSPVPRLDEAVYELLRDALDHFRDDPRTVGLLRHQLDRLEAPLHIAIAGAWQSGKSTMLNAIMGEEVAPVEVPDGGSVFTWYADAPHPRATAYSSDGPPQELAITRSATGMHVDLVGWRPGEVNDIMVQWPTRALRQATLIDTPPVTPPGPEGRTPVVDRILRDADAVLYLTRDGRDSDLQSLQATRTSMVDQATPIHVLLVLSRADELNGGRVDALVTARQLARRLRRDPRIDALCVNVVALSGLVGLAGRVMGEADFAALATLAATPRAELEQALLSADRFLAGTPQTGLDAGTRAALLDRFGIFGIRLATSLIRTGHDSRVRLSGELIRRSGFTELREAVSRCFVDRCDVLKARSALAALEPLLRAQPRPGTGGLLARIEHLLASTHDFRELRLLASLQAGTAEVDADLLPEAQRLLGGNGTVLAARLGVEHGTAPDRLWRLAFEALRQWQGRADDPRLPLPRRRAARVVVRSCEGMVATLNAH</sequence>
<evidence type="ECO:0008006" key="3">
    <source>
        <dbReference type="Google" id="ProtNLM"/>
    </source>
</evidence>
<evidence type="ECO:0000313" key="1">
    <source>
        <dbReference type="EMBL" id="SCL27713.1"/>
    </source>
</evidence>
<dbReference type="RefSeq" id="WP_091643256.1">
    <property type="nucleotide sequence ID" value="NZ_FMHW01000002.1"/>
</dbReference>
<dbReference type="OrthoDB" id="4379468at2"/>
<dbReference type="EMBL" id="FMHW01000002">
    <property type="protein sequence ID" value="SCL27713.1"/>
    <property type="molecule type" value="Genomic_DNA"/>
</dbReference>
<dbReference type="Gene3D" id="3.40.50.300">
    <property type="entry name" value="P-loop containing nucleotide triphosphate hydrolases"/>
    <property type="match status" value="1"/>
</dbReference>
<keyword evidence="2" id="KW-1185">Reference proteome</keyword>
<accession>A0A1C6SE98</accession>